<dbReference type="Pfam" id="PF18120">
    <property type="entry name" value="DUF5597"/>
    <property type="match status" value="1"/>
</dbReference>
<dbReference type="Pfam" id="PF02449">
    <property type="entry name" value="Glyco_hydro_42"/>
    <property type="match status" value="1"/>
</dbReference>
<proteinExistence type="predicted"/>
<comment type="caution">
    <text evidence="6">The sequence shown here is derived from an EMBL/GenBank/DDBJ whole genome shotgun (WGS) entry which is preliminary data.</text>
</comment>
<dbReference type="FunFam" id="3.20.20.80:FF:000135">
    <property type="entry name" value="Beta-galactosidase, putative, bgl35A"/>
    <property type="match status" value="1"/>
</dbReference>
<keyword evidence="2" id="KW-0326">Glycosidase</keyword>
<evidence type="ECO:0000313" key="7">
    <source>
        <dbReference type="Proteomes" id="UP000231501"/>
    </source>
</evidence>
<evidence type="ECO:0000256" key="1">
    <source>
        <dbReference type="ARBA" id="ARBA00022801"/>
    </source>
</evidence>
<dbReference type="EMBL" id="PEOG01000009">
    <property type="protein sequence ID" value="PIM54512.1"/>
    <property type="molecule type" value="Genomic_DNA"/>
</dbReference>
<organism evidence="6 7">
    <name type="scientific">Roseateles chitinivorans</name>
    <dbReference type="NCBI Taxonomy" id="2917965"/>
    <lineage>
        <taxon>Bacteria</taxon>
        <taxon>Pseudomonadati</taxon>
        <taxon>Pseudomonadota</taxon>
        <taxon>Betaproteobacteria</taxon>
        <taxon>Burkholderiales</taxon>
        <taxon>Sphaerotilaceae</taxon>
        <taxon>Roseateles</taxon>
    </lineage>
</organism>
<keyword evidence="3" id="KW-0732">Signal</keyword>
<evidence type="ECO:0000313" key="6">
    <source>
        <dbReference type="EMBL" id="PIM54512.1"/>
    </source>
</evidence>
<dbReference type="GO" id="GO:0004565">
    <property type="term" value="F:beta-galactosidase activity"/>
    <property type="evidence" value="ECO:0007669"/>
    <property type="project" value="InterPro"/>
</dbReference>
<name>A0A2G9CDU9_9BURK</name>
<gene>
    <name evidence="6" type="ORF">CS062_03775</name>
</gene>
<keyword evidence="1 6" id="KW-0378">Hydrolase</keyword>
<dbReference type="OrthoDB" id="9800974at2"/>
<evidence type="ECO:0000259" key="4">
    <source>
        <dbReference type="Pfam" id="PF02449"/>
    </source>
</evidence>
<evidence type="ECO:0000256" key="3">
    <source>
        <dbReference type="SAM" id="SignalP"/>
    </source>
</evidence>
<evidence type="ECO:0000256" key="2">
    <source>
        <dbReference type="ARBA" id="ARBA00023295"/>
    </source>
</evidence>
<dbReference type="AlphaFoldDB" id="A0A2G9CDU9"/>
<reference evidence="6 7" key="1">
    <citation type="submission" date="2017-11" db="EMBL/GenBank/DDBJ databases">
        <title>Draft genome sequence of Mitsuaria sp. HWN-4.</title>
        <authorList>
            <person name="Gundlapally S.R."/>
        </authorList>
    </citation>
    <scope>NUCLEOTIDE SEQUENCE [LARGE SCALE GENOMIC DNA]</scope>
    <source>
        <strain evidence="6 7">HWN-4</strain>
    </source>
</reference>
<dbReference type="InterPro" id="IPR040719">
    <property type="entry name" value="DUF5597"/>
</dbReference>
<dbReference type="InterPro" id="IPR017853">
    <property type="entry name" value="GH"/>
</dbReference>
<dbReference type="GO" id="GO:0009341">
    <property type="term" value="C:beta-galactosidase complex"/>
    <property type="evidence" value="ECO:0007669"/>
    <property type="project" value="InterPro"/>
</dbReference>
<feature type="chain" id="PRO_5013641252" evidence="3">
    <location>
        <begin position="33"/>
        <end position="562"/>
    </location>
</feature>
<protein>
    <submittedName>
        <fullName evidence="6">Glycoside hydrolase</fullName>
    </submittedName>
</protein>
<feature type="signal peptide" evidence="3">
    <location>
        <begin position="1"/>
        <end position="32"/>
    </location>
</feature>
<dbReference type="GO" id="GO:0005975">
    <property type="term" value="P:carbohydrate metabolic process"/>
    <property type="evidence" value="ECO:0007669"/>
    <property type="project" value="InterPro"/>
</dbReference>
<dbReference type="Gene3D" id="2.60.220.20">
    <property type="entry name" value="putative beta-Galactosidase from caulobacter crescentus"/>
    <property type="match status" value="1"/>
</dbReference>
<sequence>MTPRSRPAHRIRAAVLATLAVLTAALAGTATAAELPRLVEGEGRHALLVDGKPFLVLGAQVHNSSNSVEALQQVWPAVADAKANTVVVPVAWEQVEPVEGRFDFSFVDALLTQARERGVRVALLWFATWKNTSPQYAPAWVKLNNTRFPRMLDAQGKPNYCLSPFGAETLAADKRAFVALMTHLKQVDEAQRTVIMVQVQNEVGTYGLVRDHGAAANRAFAADVPAEVLRLQKPVAASGAAGKARGSWSAVYGDYAEQYFHSWAIARYIGEIAAAGRQVYDLPMFVNNALRDPLAPMAPWKSDFASGGPTYDVIGIYKAAAPKIDIVGPDIYMPESAKVEAVLGQFQRRDNALWVPEIGNAETYARYHYAILGRGALGVAPFGVDYADYSNYPLGSPHTDRRMTAPIAAVYGSFAPMASQWAQWALEGRTRGVAEGDDRQPQTVALKGWTAKVSFGEWQFGERSWPHLKDDAPPSAAKPSGGVAIAQIGDDEFIVTGQRARVRFEGDASFKGLGTMLIHAQEGRFGPDGRWTTTRNWNGDQVDWGLNLPATPTVLRVKLGRY</sequence>
<dbReference type="Proteomes" id="UP000231501">
    <property type="component" value="Unassembled WGS sequence"/>
</dbReference>
<dbReference type="RefSeq" id="WP_099860128.1">
    <property type="nucleotide sequence ID" value="NZ_PEOG01000009.1"/>
</dbReference>
<feature type="domain" description="DUF5597" evidence="5">
    <location>
        <begin position="408"/>
        <end position="548"/>
    </location>
</feature>
<accession>A0A2G9CDU9</accession>
<dbReference type="SUPFAM" id="SSF51445">
    <property type="entry name" value="(Trans)glycosidases"/>
    <property type="match status" value="1"/>
</dbReference>
<keyword evidence="7" id="KW-1185">Reference proteome</keyword>
<evidence type="ECO:0000259" key="5">
    <source>
        <dbReference type="Pfam" id="PF18120"/>
    </source>
</evidence>
<dbReference type="Gene3D" id="3.20.20.80">
    <property type="entry name" value="Glycosidases"/>
    <property type="match status" value="1"/>
</dbReference>
<dbReference type="InterPro" id="IPR013529">
    <property type="entry name" value="Glyco_hydro_42_N"/>
</dbReference>
<feature type="domain" description="Glycoside hydrolase family 42 N-terminal" evidence="4">
    <location>
        <begin position="80"/>
        <end position="221"/>
    </location>
</feature>